<feature type="transmembrane region" description="Helical" evidence="1">
    <location>
        <begin position="152"/>
        <end position="170"/>
    </location>
</feature>
<evidence type="ECO:0000313" key="3">
    <source>
        <dbReference type="Proteomes" id="UP000295515"/>
    </source>
</evidence>
<name>A0A4R3Z753_9FIRM</name>
<dbReference type="AlphaFoldDB" id="A0A4R3Z753"/>
<gene>
    <name evidence="2" type="ORF">EDD60_103139</name>
</gene>
<feature type="transmembrane region" description="Helical" evidence="1">
    <location>
        <begin position="176"/>
        <end position="196"/>
    </location>
</feature>
<keyword evidence="3" id="KW-1185">Reference proteome</keyword>
<proteinExistence type="predicted"/>
<keyword evidence="1" id="KW-0812">Transmembrane</keyword>
<feature type="transmembrane region" description="Helical" evidence="1">
    <location>
        <begin position="87"/>
        <end position="108"/>
    </location>
</feature>
<dbReference type="Proteomes" id="UP000295515">
    <property type="component" value="Unassembled WGS sequence"/>
</dbReference>
<evidence type="ECO:0000256" key="1">
    <source>
        <dbReference type="SAM" id="Phobius"/>
    </source>
</evidence>
<accession>A0A4R3Z753</accession>
<keyword evidence="1" id="KW-0472">Membrane</keyword>
<evidence type="ECO:0008006" key="4">
    <source>
        <dbReference type="Google" id="ProtNLM"/>
    </source>
</evidence>
<feature type="transmembrane region" description="Helical" evidence="1">
    <location>
        <begin position="31"/>
        <end position="51"/>
    </location>
</feature>
<sequence>MSIFDLNINLIEGLLYSIFIAKIFRTQFKNSYKIILIFTFLLCLNISLYNYFSLSEIYYTLSMQVILFLMSEILNPQQNISNLFISMLVDTFSLFSNTLTIMMNQVFFNNSLSYVILVIVSKIIFLLFVLFIPQYLNKFIQSQNIKNRSFHIALLSLLILYTLIFDSLFYEDTMNIKLYIMILCIIILTISIYKAIQYINTVHNQQLENQMIIQELKLNNKNYLQVEHSLKVLSKSQHDNLYILEHIKKLNQNQNTLIDNFIDEQINLLNKKTNPIMTGNTTLDYILYQYSAQIEQYHIHLSYTKDTYQCPLPKNIYYTVLNKMMDIVIDACQDNESSLLSIQHGFMDQQFYIKMTFPLTDHIHQEDIHLIDLQLREYPHILINERDVNVYILGFMLKKELD</sequence>
<organism evidence="2 3">
    <name type="scientific">Longibaculum muris</name>
    <dbReference type="NCBI Taxonomy" id="1796628"/>
    <lineage>
        <taxon>Bacteria</taxon>
        <taxon>Bacillati</taxon>
        <taxon>Bacillota</taxon>
        <taxon>Erysipelotrichia</taxon>
        <taxon>Erysipelotrichales</taxon>
        <taxon>Coprobacillaceae</taxon>
        <taxon>Longibaculum</taxon>
    </lineage>
</organism>
<protein>
    <recommendedName>
        <fullName evidence="4">GHKL domain-containing protein</fullName>
    </recommendedName>
</protein>
<dbReference type="EMBL" id="SMCQ01000003">
    <property type="protein sequence ID" value="TCW01683.1"/>
    <property type="molecule type" value="Genomic_DNA"/>
</dbReference>
<feature type="transmembrane region" description="Helical" evidence="1">
    <location>
        <begin position="57"/>
        <end position="75"/>
    </location>
</feature>
<comment type="caution">
    <text evidence="2">The sequence shown here is derived from an EMBL/GenBank/DDBJ whole genome shotgun (WGS) entry which is preliminary data.</text>
</comment>
<keyword evidence="1" id="KW-1133">Transmembrane helix</keyword>
<reference evidence="2 3" key="1">
    <citation type="submission" date="2019-03" db="EMBL/GenBank/DDBJ databases">
        <title>Genomic Encyclopedia of Type Strains, Phase IV (KMG-IV): sequencing the most valuable type-strain genomes for metagenomic binning, comparative biology and taxonomic classification.</title>
        <authorList>
            <person name="Goeker M."/>
        </authorList>
    </citation>
    <scope>NUCLEOTIDE SEQUENCE [LARGE SCALE GENOMIC DNA]</scope>
    <source>
        <strain evidence="2 3">DSM 29487</strain>
    </source>
</reference>
<feature type="transmembrane region" description="Helical" evidence="1">
    <location>
        <begin position="114"/>
        <end position="132"/>
    </location>
</feature>
<evidence type="ECO:0000313" key="2">
    <source>
        <dbReference type="EMBL" id="TCW01683.1"/>
    </source>
</evidence>